<dbReference type="PROSITE" id="PS50893">
    <property type="entry name" value="ABC_TRANSPORTER_2"/>
    <property type="match status" value="1"/>
</dbReference>
<evidence type="ECO:0000256" key="2">
    <source>
        <dbReference type="ARBA" id="ARBA00022448"/>
    </source>
</evidence>
<dbReference type="CDD" id="cd18587">
    <property type="entry name" value="ABC_6TM_LapB_like"/>
    <property type="match status" value="1"/>
</dbReference>
<dbReference type="Gene3D" id="3.90.70.10">
    <property type="entry name" value="Cysteine proteinases"/>
    <property type="match status" value="1"/>
</dbReference>
<accession>A0A8J7FAK7</accession>
<keyword evidence="8 10" id="KW-1133">Transmembrane helix</keyword>
<dbReference type="Pfam" id="PF00664">
    <property type="entry name" value="ABC_membrane"/>
    <property type="match status" value="1"/>
</dbReference>
<dbReference type="NCBIfam" id="TIGR03375">
    <property type="entry name" value="type_I_sec_LssB"/>
    <property type="match status" value="1"/>
</dbReference>
<proteinExistence type="predicted"/>
<evidence type="ECO:0000259" key="11">
    <source>
        <dbReference type="PROSITE" id="PS50893"/>
    </source>
</evidence>
<evidence type="ECO:0000256" key="7">
    <source>
        <dbReference type="ARBA" id="ARBA00022840"/>
    </source>
</evidence>
<dbReference type="InterPro" id="IPR017871">
    <property type="entry name" value="ABC_transporter-like_CS"/>
</dbReference>
<feature type="transmembrane region" description="Helical" evidence="10">
    <location>
        <begin position="297"/>
        <end position="314"/>
    </location>
</feature>
<feature type="domain" description="ABC transporter" evidence="11">
    <location>
        <begin position="474"/>
        <end position="709"/>
    </location>
</feature>
<keyword evidence="4 10" id="KW-0812">Transmembrane</keyword>
<keyword evidence="15" id="KW-1185">Reference proteome</keyword>
<evidence type="ECO:0000256" key="5">
    <source>
        <dbReference type="ARBA" id="ARBA00022741"/>
    </source>
</evidence>
<dbReference type="InterPro" id="IPR027417">
    <property type="entry name" value="P-loop_NTPase"/>
</dbReference>
<dbReference type="GO" id="GO:0015421">
    <property type="term" value="F:ABC-type oligopeptide transporter activity"/>
    <property type="evidence" value="ECO:0007669"/>
    <property type="project" value="TreeGrafter"/>
</dbReference>
<feature type="transmembrane region" description="Helical" evidence="10">
    <location>
        <begin position="384"/>
        <end position="405"/>
    </location>
</feature>
<evidence type="ECO:0000256" key="3">
    <source>
        <dbReference type="ARBA" id="ARBA00022475"/>
    </source>
</evidence>
<evidence type="ECO:0000256" key="9">
    <source>
        <dbReference type="ARBA" id="ARBA00023136"/>
    </source>
</evidence>
<comment type="subcellular location">
    <subcellularLocation>
        <location evidence="1">Cell membrane</location>
        <topology evidence="1">Multi-pass membrane protein</topology>
    </subcellularLocation>
</comment>
<dbReference type="InterPro" id="IPR017750">
    <property type="entry name" value="ATPase_T1SS"/>
</dbReference>
<dbReference type="SMART" id="SM00382">
    <property type="entry name" value="AAA"/>
    <property type="match status" value="1"/>
</dbReference>
<keyword evidence="5" id="KW-0547">Nucleotide-binding</keyword>
<evidence type="ECO:0000313" key="15">
    <source>
        <dbReference type="Proteomes" id="UP000640333"/>
    </source>
</evidence>
<evidence type="ECO:0000256" key="1">
    <source>
        <dbReference type="ARBA" id="ARBA00004651"/>
    </source>
</evidence>
<sequence length="709" mass="77653">MDAKMDIDSLLECLLVLSAFHGESVNRESLVSGLPLEQAHLTPYLFGRAAARVGLVSKLLSKPLSHVRERALPAVLLMDGDDACVLMGWSEDKRHAHVIFPELSDTVEDIPVAQLNDSYTGLVIYARPKFRFDSRTSNISKASKGHWFWSAMGENLGLYRDVLLAAFFINLFALALPLFAMNVYDRVVPNHALETLWMLAIGIGVVLVADLALRTMRGYFLDLAGKRVDILLSVRIMEQVLGLKMEHRPQSVGAFAANLRSYESVRDFTTSASLTALIDLPFTLIFILVIGWIATGMVVPLLVGIAVVVLYALTTQRKMRKLTESMYQASSMRNSVLIESLIGLDTLKSMCAEGMMQRRWEKAAAFLDRVGVQLRLLASTNLNVALWAQQLVSVSIIVMGVYLIAEGELSLGGLIAATMLSNRAMAPISQVAGLLTQYHNARTALTALNEVMDQPVERPVGKRFSSRASLKGEVTFRHVSFTYPGAEISTLNDVSFSLQPGEHVAVLGRVGSGKTTLNRLLMGLYQPAEGAVLVDGMDLRQLDPAELRHQIGYVPQDATLFYGTLKENLVLANAQVSQAALDRAVKLADLSDFINRHPQGFDMNVGERGEFLSGGQRKAVTLARAAIHNPPLLLLDEATGSMDHTSEAAILSHLEQFAKGKTMLLTTHRTSMLQLVDRIIVLDGGQVVADGPRDNVMDALRKGRIGRAL</sequence>
<keyword evidence="7" id="KW-0067">ATP-binding</keyword>
<dbReference type="PANTHER" id="PTHR43394">
    <property type="entry name" value="ATP-DEPENDENT PERMEASE MDL1, MITOCHONDRIAL"/>
    <property type="match status" value="1"/>
</dbReference>
<comment type="caution">
    <text evidence="14">The sequence shown here is derived from an EMBL/GenBank/DDBJ whole genome shotgun (WGS) entry which is preliminary data.</text>
</comment>
<dbReference type="Proteomes" id="UP000640333">
    <property type="component" value="Unassembled WGS sequence"/>
</dbReference>
<evidence type="ECO:0000256" key="8">
    <source>
        <dbReference type="ARBA" id="ARBA00022989"/>
    </source>
</evidence>
<dbReference type="InterPro" id="IPR003593">
    <property type="entry name" value="AAA+_ATPase"/>
</dbReference>
<dbReference type="InterPro" id="IPR003439">
    <property type="entry name" value="ABC_transporter-like_ATP-bd"/>
</dbReference>
<keyword evidence="9 10" id="KW-0472">Membrane</keyword>
<feature type="transmembrane region" description="Helical" evidence="10">
    <location>
        <begin position="196"/>
        <end position="213"/>
    </location>
</feature>
<dbReference type="InterPro" id="IPR036640">
    <property type="entry name" value="ABC1_TM_sf"/>
</dbReference>
<dbReference type="Pfam" id="PF00005">
    <property type="entry name" value="ABC_tran"/>
    <property type="match status" value="1"/>
</dbReference>
<dbReference type="PROSITE" id="PS00211">
    <property type="entry name" value="ABC_TRANSPORTER_1"/>
    <property type="match status" value="1"/>
</dbReference>
<dbReference type="GO" id="GO:0008233">
    <property type="term" value="F:peptidase activity"/>
    <property type="evidence" value="ECO:0007669"/>
    <property type="project" value="InterPro"/>
</dbReference>
<dbReference type="PROSITE" id="PS50990">
    <property type="entry name" value="PEPTIDASE_C39"/>
    <property type="match status" value="1"/>
</dbReference>
<organism evidence="14 15">
    <name type="scientific">Pontibacterium sinense</name>
    <dbReference type="NCBI Taxonomy" id="2781979"/>
    <lineage>
        <taxon>Bacteria</taxon>
        <taxon>Pseudomonadati</taxon>
        <taxon>Pseudomonadota</taxon>
        <taxon>Gammaproteobacteria</taxon>
        <taxon>Oceanospirillales</taxon>
        <taxon>Oceanospirillaceae</taxon>
        <taxon>Pontibacterium</taxon>
    </lineage>
</organism>
<keyword evidence="6" id="KW-0378">Hydrolase</keyword>
<feature type="transmembrane region" description="Helical" evidence="10">
    <location>
        <begin position="162"/>
        <end position="184"/>
    </location>
</feature>
<dbReference type="CDD" id="cd03245">
    <property type="entry name" value="ABCC_bacteriocin_exporters"/>
    <property type="match status" value="1"/>
</dbReference>
<evidence type="ECO:0000259" key="12">
    <source>
        <dbReference type="PROSITE" id="PS50929"/>
    </source>
</evidence>
<dbReference type="Gene3D" id="1.20.1560.10">
    <property type="entry name" value="ABC transporter type 1, transmembrane domain"/>
    <property type="match status" value="1"/>
</dbReference>
<name>A0A8J7FAK7_9GAMM</name>
<keyword evidence="2" id="KW-0813">Transport</keyword>
<dbReference type="PANTHER" id="PTHR43394:SF1">
    <property type="entry name" value="ATP-BINDING CASSETTE SUB-FAMILY B MEMBER 10, MITOCHONDRIAL"/>
    <property type="match status" value="1"/>
</dbReference>
<dbReference type="PROSITE" id="PS50929">
    <property type="entry name" value="ABC_TM1F"/>
    <property type="match status" value="1"/>
</dbReference>
<dbReference type="FunFam" id="3.40.50.300:FF:000299">
    <property type="entry name" value="ABC transporter ATP-binding protein/permease"/>
    <property type="match status" value="1"/>
</dbReference>
<evidence type="ECO:0000313" key="14">
    <source>
        <dbReference type="EMBL" id="MBE9398020.1"/>
    </source>
</evidence>
<dbReference type="GO" id="GO:0016887">
    <property type="term" value="F:ATP hydrolysis activity"/>
    <property type="evidence" value="ECO:0007669"/>
    <property type="project" value="InterPro"/>
</dbReference>
<protein>
    <submittedName>
        <fullName evidence="14">Type I secretion system permease/ATPase</fullName>
    </submittedName>
</protein>
<feature type="domain" description="ABC transmembrane type-1" evidence="12">
    <location>
        <begin position="162"/>
        <end position="440"/>
    </location>
</feature>
<dbReference type="GO" id="GO:0005886">
    <property type="term" value="C:plasma membrane"/>
    <property type="evidence" value="ECO:0007669"/>
    <property type="project" value="UniProtKB-SubCell"/>
</dbReference>
<evidence type="ECO:0000259" key="13">
    <source>
        <dbReference type="PROSITE" id="PS50990"/>
    </source>
</evidence>
<dbReference type="SUPFAM" id="SSF90123">
    <property type="entry name" value="ABC transporter transmembrane region"/>
    <property type="match status" value="1"/>
</dbReference>
<dbReference type="SUPFAM" id="SSF52540">
    <property type="entry name" value="P-loop containing nucleoside triphosphate hydrolases"/>
    <property type="match status" value="1"/>
</dbReference>
<dbReference type="Gene3D" id="3.40.50.300">
    <property type="entry name" value="P-loop containing nucleotide triphosphate hydrolases"/>
    <property type="match status" value="1"/>
</dbReference>
<reference evidence="14" key="1">
    <citation type="submission" date="2020-10" db="EMBL/GenBank/DDBJ databases">
        <title>Bacterium isolated from coastal waters sediment.</title>
        <authorList>
            <person name="Chen R.-J."/>
            <person name="Lu D.-C."/>
            <person name="Zhu K.-L."/>
            <person name="Du Z.-J."/>
        </authorList>
    </citation>
    <scope>NUCLEOTIDE SEQUENCE</scope>
    <source>
        <strain evidence="14">N1Y112</strain>
    </source>
</reference>
<dbReference type="GO" id="GO:0006508">
    <property type="term" value="P:proteolysis"/>
    <property type="evidence" value="ECO:0007669"/>
    <property type="project" value="InterPro"/>
</dbReference>
<keyword evidence="3" id="KW-1003">Cell membrane</keyword>
<dbReference type="InterPro" id="IPR011527">
    <property type="entry name" value="ABC1_TM_dom"/>
</dbReference>
<dbReference type="InterPro" id="IPR039421">
    <property type="entry name" value="Type_1_exporter"/>
</dbReference>
<dbReference type="AlphaFoldDB" id="A0A8J7FAK7"/>
<feature type="domain" description="Peptidase C39" evidence="13">
    <location>
        <begin position="2"/>
        <end position="126"/>
    </location>
</feature>
<gene>
    <name evidence="14" type="ORF">IOQ59_12200</name>
</gene>
<evidence type="ECO:0000256" key="10">
    <source>
        <dbReference type="SAM" id="Phobius"/>
    </source>
</evidence>
<dbReference type="EMBL" id="JADEYS010000011">
    <property type="protein sequence ID" value="MBE9398020.1"/>
    <property type="molecule type" value="Genomic_DNA"/>
</dbReference>
<evidence type="ECO:0000256" key="4">
    <source>
        <dbReference type="ARBA" id="ARBA00022692"/>
    </source>
</evidence>
<dbReference type="RefSeq" id="WP_193953656.1">
    <property type="nucleotide sequence ID" value="NZ_JADEYS010000011.1"/>
</dbReference>
<dbReference type="GO" id="GO:0005524">
    <property type="term" value="F:ATP binding"/>
    <property type="evidence" value="ECO:0007669"/>
    <property type="project" value="UniProtKB-KW"/>
</dbReference>
<evidence type="ECO:0000256" key="6">
    <source>
        <dbReference type="ARBA" id="ARBA00022801"/>
    </source>
</evidence>
<dbReference type="InterPro" id="IPR005074">
    <property type="entry name" value="Peptidase_C39"/>
</dbReference>